<comment type="caution">
    <text evidence="6">The sequence shown here is derived from an EMBL/GenBank/DDBJ whole genome shotgun (WGS) entry which is preliminary data.</text>
</comment>
<feature type="coiled-coil region" evidence="1">
    <location>
        <begin position="2343"/>
        <end position="2397"/>
    </location>
</feature>
<keyword evidence="4" id="KW-0732">Signal</keyword>
<keyword evidence="7" id="KW-1185">Reference proteome</keyword>
<feature type="transmembrane region" description="Helical" evidence="3">
    <location>
        <begin position="510"/>
        <end position="532"/>
    </location>
</feature>
<keyword evidence="1" id="KW-0175">Coiled coil</keyword>
<feature type="coiled-coil region" evidence="1">
    <location>
        <begin position="809"/>
        <end position="1058"/>
    </location>
</feature>
<protein>
    <recommendedName>
        <fullName evidence="5">Oxidoreductase FAD/NAD(P)-binding domain-containing protein</fullName>
    </recommendedName>
</protein>
<feature type="region of interest" description="Disordered" evidence="2">
    <location>
        <begin position="1800"/>
        <end position="1845"/>
    </location>
</feature>
<gene>
    <name evidence="6" type="ORF">AK812_SmicGene3478</name>
</gene>
<feature type="coiled-coil region" evidence="1">
    <location>
        <begin position="681"/>
        <end position="722"/>
    </location>
</feature>
<dbReference type="OrthoDB" id="406634at2759"/>
<proteinExistence type="predicted"/>
<accession>A0A1Q9EYX3</accession>
<feature type="compositionally biased region" description="Polar residues" evidence="2">
    <location>
        <begin position="1805"/>
        <end position="1823"/>
    </location>
</feature>
<dbReference type="GO" id="GO:0005200">
    <property type="term" value="F:structural constituent of cytoskeleton"/>
    <property type="evidence" value="ECO:0007669"/>
    <property type="project" value="TreeGrafter"/>
</dbReference>
<feature type="signal peptide" evidence="4">
    <location>
        <begin position="1"/>
        <end position="17"/>
    </location>
</feature>
<dbReference type="PANTHER" id="PTHR47357:SF1">
    <property type="entry name" value="SPINDLE POLE BODY COMPONENT 110"/>
    <property type="match status" value="1"/>
</dbReference>
<reference evidence="6 7" key="1">
    <citation type="submission" date="2016-02" db="EMBL/GenBank/DDBJ databases">
        <title>Genome analysis of coral dinoflagellate symbionts highlights evolutionary adaptations to a symbiotic lifestyle.</title>
        <authorList>
            <person name="Aranda M."/>
            <person name="Li Y."/>
            <person name="Liew Y.J."/>
            <person name="Baumgarten S."/>
            <person name="Simakov O."/>
            <person name="Wilson M."/>
            <person name="Piel J."/>
            <person name="Ashoor H."/>
            <person name="Bougouffa S."/>
            <person name="Bajic V.B."/>
            <person name="Ryu T."/>
            <person name="Ravasi T."/>
            <person name="Bayer T."/>
            <person name="Micklem G."/>
            <person name="Kim H."/>
            <person name="Bhak J."/>
            <person name="Lajeunesse T.C."/>
            <person name="Voolstra C.R."/>
        </authorList>
    </citation>
    <scope>NUCLEOTIDE SEQUENCE [LARGE SCALE GENOMIC DNA]</scope>
    <source>
        <strain evidence="6 7">CCMP2467</strain>
    </source>
</reference>
<feature type="coiled-coil region" evidence="1">
    <location>
        <begin position="1116"/>
        <end position="1328"/>
    </location>
</feature>
<evidence type="ECO:0000256" key="2">
    <source>
        <dbReference type="SAM" id="MobiDB-lite"/>
    </source>
</evidence>
<dbReference type="Pfam" id="PF00175">
    <property type="entry name" value="NAD_binding_1"/>
    <property type="match status" value="1"/>
</dbReference>
<feature type="compositionally biased region" description="Basic and acidic residues" evidence="2">
    <location>
        <begin position="1833"/>
        <end position="1845"/>
    </location>
</feature>
<feature type="coiled-coil region" evidence="1">
    <location>
        <begin position="2453"/>
        <end position="2487"/>
    </location>
</feature>
<feature type="region of interest" description="Disordered" evidence="2">
    <location>
        <begin position="1619"/>
        <end position="1641"/>
    </location>
</feature>
<keyword evidence="3" id="KW-0472">Membrane</keyword>
<dbReference type="InterPro" id="IPR039261">
    <property type="entry name" value="FNR_nucleotide-bd"/>
</dbReference>
<feature type="region of interest" description="Disordered" evidence="2">
    <location>
        <begin position="2010"/>
        <end position="2032"/>
    </location>
</feature>
<evidence type="ECO:0000256" key="4">
    <source>
        <dbReference type="SAM" id="SignalP"/>
    </source>
</evidence>
<dbReference type="GO" id="GO:0005856">
    <property type="term" value="C:cytoskeleton"/>
    <property type="evidence" value="ECO:0007669"/>
    <property type="project" value="TreeGrafter"/>
</dbReference>
<sequence>MALRLLFVLAATRCAEASLRGNLHASAGSMSTDQLRETVLQEVMAALGTGNRVTDKRLKSIEAVLKPTFVAMPKNEHGKLEDAAARYVLHRLFVQRHAMQIKGLQADGMDWKNVTTSKVLEEHVPSFVLSLFEERLKDQGLGLHELTVLAATLEHLIHDEAVQRLEVVYEAHGLSQDARVKEVALQDLIDTYMTLFLVGSQNFSATSISKERDLIVESYPGWQETRKFTMQVRSSMVADKGSSSDPNFALENFSFRAATEIVEEIGERYGRWQDSECRDLKASLLKSEHAGTGRVLLKDFYSAALGGQWQFSESIEYLRELGALDESDRSHLAVFIPNYVNSQSNCAASSSIYSVCCINECEALMGHLEAKVAAPQAEPKEILEIVASLPSATVRTPRELPETLTARLHEVAAQHGGSVPLHGRLFAQWLHHAYPRECPYPHTAGKTSPMTADEWMQARGQPVSATTEDMKRYVDAVPSAPAPVGLPWSGEEQLVTSTKPKGSSGTWGGLLRNVFFVIFGLTAAFSFGTHVWQAGRKAFCRECRAEATGPAETLRGSARITKTKRVSAAVDEEKRMTSTKRRIIVMMMMVVMPTMLIMMGMTTEMTMLVVLSGDNGNHFHVGDGSGDAGYGDDDAVAMAMVMMIKIMSKREAALTVMMMMMMMMITSVRRVMTMLMMPMLVKALTTERSQLTSDIEELTEHASSLRDEAQLQRQEMEEAYESDLAARAFSIKSCLLFCTLSRGVTSVLEREREDAKKEGRSPEVIRDLTGPPAESSKSQIQQLLADRIGSYFCEFSRAGVDHEVLLQEKQQLSATFEKTKMDMEQAAKRLQEEHARAVTGLGQQHQQELEAVRAEMARRTDELQTEQEKLRESEGKLLQQQKDLSVKYSQLEAQHEQMQQEASSNLQARDVALERTVQTAREQQVELERKLERSHADFEAYEGQLMQLQQEHGSLRQQHTELQQGHDSLQAEHKQLQTDHAGVVQAREQLTSDVENLRREMLQKLQERDEHISTTIVDLRADAEKRLEAKQGELDRLVADFEQERQTLQADISDAKDLGASEEAEVCQKSPTERLNLPVTDFVQAAKRLQEEHSTALAQLHEEHARAVTGLGQQHQQELEAVRAEMARRTDELQTEQEKLRESEGKLLQQQKDLSVKYSQLEAQHEQMQQEASSNLQARDAALERTVQTARDQQVELERKLERSRADFEAYEGQLMQLQQEHGSLRQQHTELQQGHDSLQAEHKQLQTDHAGVVQAREQLTSDVENLRREMLQKLQERDEHISTTIVDLRADAEKRLEAKQGELDRLVADFEQERQTLQADISDAKAGRSRHNMGIRSGLVSPVDKMGCHVALSQQRTEIEERDRRSLAQDLQMSDGPPQRAAMQADEHHKRLSDVREREGADQERQLLQQQLEHLRAKMDEEATEVDARDANTPDKWIKRHLDMLRNAGAHPFNPPLKNLHAAAGAACSVDDTGATAMHLTLKAKVDGKPARYGVVIIDNVTPCEMKDSAQSVSYAQTVRLNNHTDQSVPAHGIPGLLLVVNCVSGTGCSRLVDGYAVAEAPRGPIGEFVYQGKGQCLVNGKPSLVAEMSMVAGGTGITPCYKVLAAILRDPEDKTMALKQKEQEHSSLTSNLQRQRQEDLEQVQAELDRAQHLAQEKQTELLRQGESFEARVRQLQEQQADLESRHSELQENCGGFVAKESHSRLASEREALGRDFDGFRAEAAEKLRVREEELAKQLKDRETEQSAQATDFAAQQAKLEQQHADLQQRHEQLNGEHSVALEQKTRLQEEFETFRDESARKLQASQEQMLKTTSELQDEMSQQQKAQQAEQAREREQWTADQDKLRQSLAEECDRKQQLEKTNAELEQRVADLGRDKAKLSSEIEDVLNKSSELRVGAEQRHEQMAEAHRGVVTGLQNDLELERQQRLKATLSVMKHWGELGRVGLRTADNAVKAGVGLDRGIAVEEERAALEEELADRAVEVSAHAAQMEDLRQRNADLEADRARLAEESQRQRTELQEGREGSAKELSVKDAELSTLRDEAMQQVSGKGFDLHVAVRRLEARGDELARQVEAQELADTSIQLADRTAESRAHAAGLEDSSTIFRSVSRLDMCQTFFFEDLQQKHTNLEAGRPEAVHSELVEESQKLRLELEQGRERSNEELAAKDAQIAFLRREASQSQESAQAQLGDQAAREQAEADRAILQNEKSMLQEARDRAEAAGAALQREKSMLQELLDQKTASSAADVERLEADKAQLSSLLEDVQAECDRKLEEALSDFIAAALVHHILALHMPIRGLAPPALLNKSDDDIQEEEVEDGQKVRMGYVGKKWNGQLQIASLRGELSSQAEAAEKEKALLQGKLADLEVAYEQKLSIQEALHEKAVHDEQISNLTERLRAMIVMMMMMMMMLMLMLMLMMMLMMMLLMLMLLLLMMMMMMMMIAVAAAAAAAAAVAANQYEEAAEKVSQLQDERDQVSRRLEERLQSREDEFRVQVDHVIIAPLLDFPVKPMAEQ</sequence>
<feature type="compositionally biased region" description="Basic and acidic residues" evidence="2">
    <location>
        <begin position="1386"/>
        <end position="1405"/>
    </location>
</feature>
<feature type="coiled-coil region" evidence="1">
    <location>
        <begin position="1723"/>
        <end position="1792"/>
    </location>
</feature>
<feature type="transmembrane region" description="Helical" evidence="3">
    <location>
        <begin position="583"/>
        <end position="601"/>
    </location>
</feature>
<dbReference type="EMBL" id="LSRX01000040">
    <property type="protein sequence ID" value="OLQ12636.1"/>
    <property type="molecule type" value="Genomic_DNA"/>
</dbReference>
<evidence type="ECO:0000313" key="6">
    <source>
        <dbReference type="EMBL" id="OLQ12636.1"/>
    </source>
</evidence>
<evidence type="ECO:0000313" key="7">
    <source>
        <dbReference type="Proteomes" id="UP000186817"/>
    </source>
</evidence>
<keyword evidence="3" id="KW-1133">Transmembrane helix</keyword>
<feature type="chain" id="PRO_5012683557" description="Oxidoreductase FAD/NAD(P)-binding domain-containing protein" evidence="4">
    <location>
        <begin position="18"/>
        <end position="2515"/>
    </location>
</feature>
<keyword evidence="3" id="KW-0812">Transmembrane</keyword>
<feature type="domain" description="Oxidoreductase FAD/NAD(P)-binding" evidence="5">
    <location>
        <begin position="1592"/>
        <end position="1618"/>
    </location>
</feature>
<feature type="region of interest" description="Disordered" evidence="2">
    <location>
        <begin position="750"/>
        <end position="778"/>
    </location>
</feature>
<dbReference type="Gene3D" id="3.40.50.80">
    <property type="entry name" value="Nucleotide-binding domain of ferredoxin-NADP reductase (FNR) module"/>
    <property type="match status" value="1"/>
</dbReference>
<dbReference type="Gene3D" id="1.10.287.1490">
    <property type="match status" value="1"/>
</dbReference>
<evidence type="ECO:0000256" key="3">
    <source>
        <dbReference type="SAM" id="Phobius"/>
    </source>
</evidence>
<evidence type="ECO:0000259" key="5">
    <source>
        <dbReference type="Pfam" id="PF00175"/>
    </source>
</evidence>
<feature type="transmembrane region" description="Helical" evidence="3">
    <location>
        <begin position="2400"/>
        <end position="2423"/>
    </location>
</feature>
<dbReference type="InterPro" id="IPR001433">
    <property type="entry name" value="OxRdtase_FAD/NAD-bd"/>
</dbReference>
<feature type="region of interest" description="Disordered" evidence="2">
    <location>
        <begin position="1355"/>
        <end position="1405"/>
    </location>
</feature>
<name>A0A1Q9EYX3_SYMMI</name>
<dbReference type="SUPFAM" id="SSF52343">
    <property type="entry name" value="Ferredoxin reductase-like, C-terminal NADP-linked domain"/>
    <property type="match status" value="1"/>
</dbReference>
<feature type="compositionally biased region" description="Basic and acidic residues" evidence="2">
    <location>
        <begin position="1358"/>
        <end position="1368"/>
    </location>
</feature>
<feature type="coiled-coil region" evidence="1">
    <location>
        <begin position="2140"/>
        <end position="2276"/>
    </location>
</feature>
<feature type="compositionally biased region" description="Basic and acidic residues" evidence="2">
    <location>
        <begin position="750"/>
        <end position="766"/>
    </location>
</feature>
<dbReference type="PRINTS" id="PR00406">
    <property type="entry name" value="CYTB5RDTASE"/>
</dbReference>
<evidence type="ECO:0000256" key="1">
    <source>
        <dbReference type="SAM" id="Coils"/>
    </source>
</evidence>
<dbReference type="PANTHER" id="PTHR47357">
    <property type="entry name" value="COP1-INTERACTIVE PROTEIN 1"/>
    <property type="match status" value="1"/>
</dbReference>
<organism evidence="6 7">
    <name type="scientific">Symbiodinium microadriaticum</name>
    <name type="common">Dinoflagellate</name>
    <name type="synonym">Zooxanthella microadriatica</name>
    <dbReference type="NCBI Taxonomy" id="2951"/>
    <lineage>
        <taxon>Eukaryota</taxon>
        <taxon>Sar</taxon>
        <taxon>Alveolata</taxon>
        <taxon>Dinophyceae</taxon>
        <taxon>Suessiales</taxon>
        <taxon>Symbiodiniaceae</taxon>
        <taxon>Symbiodinium</taxon>
    </lineage>
</organism>
<dbReference type="Proteomes" id="UP000186817">
    <property type="component" value="Unassembled WGS sequence"/>
</dbReference>